<dbReference type="Gene3D" id="2.60.40.1120">
    <property type="entry name" value="Carboxypeptidase-like, regulatory domain"/>
    <property type="match status" value="1"/>
</dbReference>
<proteinExistence type="predicted"/>
<gene>
    <name evidence="1" type="ORF">SAMN06265219_101422</name>
</gene>
<organism evidence="1 2">
    <name type="scientific">Gracilimonas mengyeensis</name>
    <dbReference type="NCBI Taxonomy" id="1302730"/>
    <lineage>
        <taxon>Bacteria</taxon>
        <taxon>Pseudomonadati</taxon>
        <taxon>Balneolota</taxon>
        <taxon>Balneolia</taxon>
        <taxon>Balneolales</taxon>
        <taxon>Balneolaceae</taxon>
        <taxon>Gracilimonas</taxon>
    </lineage>
</organism>
<dbReference type="EMBL" id="FXTP01000001">
    <property type="protein sequence ID" value="SMO39682.1"/>
    <property type="molecule type" value="Genomic_DNA"/>
</dbReference>
<name>A0A521AXU1_9BACT</name>
<reference evidence="1 2" key="1">
    <citation type="submission" date="2017-05" db="EMBL/GenBank/DDBJ databases">
        <authorList>
            <person name="Varghese N."/>
            <person name="Submissions S."/>
        </authorList>
    </citation>
    <scope>NUCLEOTIDE SEQUENCE [LARGE SCALE GENOMIC DNA]</scope>
    <source>
        <strain evidence="1 2">DSM 21985</strain>
    </source>
</reference>
<dbReference type="AlphaFoldDB" id="A0A521AXU1"/>
<accession>A0A521AXU1</accession>
<protein>
    <submittedName>
        <fullName evidence="1">CarboxypepD_reg-like domain-containing protein</fullName>
    </submittedName>
</protein>
<dbReference type="SUPFAM" id="SSF49464">
    <property type="entry name" value="Carboxypeptidase regulatory domain-like"/>
    <property type="match status" value="1"/>
</dbReference>
<dbReference type="Proteomes" id="UP000317557">
    <property type="component" value="Unassembled WGS sequence"/>
</dbReference>
<evidence type="ECO:0000313" key="1">
    <source>
        <dbReference type="EMBL" id="SMO39682.1"/>
    </source>
</evidence>
<keyword evidence="2" id="KW-1185">Reference proteome</keyword>
<sequence>MSLIGLSYPTSGQTISGQIINQETGSPLPYASILLKNTNAGTASNSDGDFSLETASKADTLVVSYLGFETKEVPLTGNYIPLTISLKPSVVGESEINVTDDFEIELVEKAIQKVNDSDEGRAFGRAFYRQLTKSGAVYTEFVETFYDAEISPNHIERWKVDEGRYAVIPYDSLRYTMYHRNLSIFSRIELVDQQPYRNSIIWPLRDDTRQYYNFYLERSYPGTSENILEISFEKKDNLPKPGFEGTLIMTDSTHQLLELSVYINDPNFNPISPLAKKAEVKNTTLEIVFTRTSVNNGQPFPNRISVNLAYDYLKKKGLFGKTDFEKRIETQSILYFYDYELDGLSQYLTDGYFDENSDISDYRRIEKTGYNPQFWVDNAVIKRTPVQQEVINSFEEYGSFGKMFNQKK</sequence>
<dbReference type="Pfam" id="PF13715">
    <property type="entry name" value="CarbopepD_reg_2"/>
    <property type="match status" value="1"/>
</dbReference>
<dbReference type="InterPro" id="IPR008969">
    <property type="entry name" value="CarboxyPept-like_regulatory"/>
</dbReference>
<evidence type="ECO:0000313" key="2">
    <source>
        <dbReference type="Proteomes" id="UP000317557"/>
    </source>
</evidence>